<protein>
    <recommendedName>
        <fullName evidence="3">G protein-coupled receptor</fullName>
    </recommendedName>
</protein>
<gene>
    <name evidence="1" type="ORF">PENTCL1PPCAC_20835</name>
</gene>
<accession>A0AAV5TVV1</accession>
<reference evidence="1" key="1">
    <citation type="submission" date="2023-10" db="EMBL/GenBank/DDBJ databases">
        <title>Genome assembly of Pristionchus species.</title>
        <authorList>
            <person name="Yoshida K."/>
            <person name="Sommer R.J."/>
        </authorList>
    </citation>
    <scope>NUCLEOTIDE SEQUENCE</scope>
    <source>
        <strain evidence="1">RS0144</strain>
    </source>
</reference>
<evidence type="ECO:0008006" key="3">
    <source>
        <dbReference type="Google" id="ProtNLM"/>
    </source>
</evidence>
<feature type="non-terminal residue" evidence="1">
    <location>
        <position position="80"/>
    </location>
</feature>
<evidence type="ECO:0000313" key="2">
    <source>
        <dbReference type="Proteomes" id="UP001432027"/>
    </source>
</evidence>
<dbReference type="AlphaFoldDB" id="A0AAV5TVV1"/>
<comment type="caution">
    <text evidence="1">The sequence shown here is derived from an EMBL/GenBank/DDBJ whole genome shotgun (WGS) entry which is preliminary data.</text>
</comment>
<keyword evidence="2" id="KW-1185">Reference proteome</keyword>
<evidence type="ECO:0000313" key="1">
    <source>
        <dbReference type="EMBL" id="GMS98660.1"/>
    </source>
</evidence>
<dbReference type="EMBL" id="BTSX01000005">
    <property type="protein sequence ID" value="GMS98660.1"/>
    <property type="molecule type" value="Genomic_DNA"/>
</dbReference>
<organism evidence="1 2">
    <name type="scientific">Pristionchus entomophagus</name>
    <dbReference type="NCBI Taxonomy" id="358040"/>
    <lineage>
        <taxon>Eukaryota</taxon>
        <taxon>Metazoa</taxon>
        <taxon>Ecdysozoa</taxon>
        <taxon>Nematoda</taxon>
        <taxon>Chromadorea</taxon>
        <taxon>Rhabditida</taxon>
        <taxon>Rhabditina</taxon>
        <taxon>Diplogasteromorpha</taxon>
        <taxon>Diplogasteroidea</taxon>
        <taxon>Neodiplogasteridae</taxon>
        <taxon>Pristionchus</taxon>
    </lineage>
</organism>
<name>A0AAV5TVV1_9BILA</name>
<sequence>LDRPLISLFFQSLLISVPIIYRLLDREKHGNEESDCSHRENYQSASPVVLVAREREVNDYHSSRIRSKLIWSSSSVAKHD</sequence>
<proteinExistence type="predicted"/>
<dbReference type="Proteomes" id="UP001432027">
    <property type="component" value="Unassembled WGS sequence"/>
</dbReference>
<feature type="non-terminal residue" evidence="1">
    <location>
        <position position="1"/>
    </location>
</feature>